<dbReference type="SMART" id="SM00580">
    <property type="entry name" value="PUG"/>
    <property type="match status" value="1"/>
</dbReference>
<reference evidence="4 5" key="1">
    <citation type="submission" date="2022-05" db="EMBL/GenBank/DDBJ databases">
        <authorList>
            <consortium name="Genoscope - CEA"/>
            <person name="William W."/>
        </authorList>
    </citation>
    <scope>NUCLEOTIDE SEQUENCE [LARGE SCALE GENOMIC DNA]</scope>
</reference>
<feature type="region of interest" description="Disordered" evidence="1">
    <location>
        <begin position="513"/>
        <end position="534"/>
    </location>
</feature>
<dbReference type="CDD" id="cd09212">
    <property type="entry name" value="PUB"/>
    <property type="match status" value="1"/>
</dbReference>
<dbReference type="InterPro" id="IPR036339">
    <property type="entry name" value="PUB-like_dom_sf"/>
</dbReference>
<dbReference type="EMBL" id="CALNXI010000661">
    <property type="protein sequence ID" value="CAH3030856.1"/>
    <property type="molecule type" value="Genomic_DNA"/>
</dbReference>
<dbReference type="Gene3D" id="1.10.8.10">
    <property type="entry name" value="DNA helicase RuvA subunit, C-terminal domain"/>
    <property type="match status" value="1"/>
</dbReference>
<feature type="region of interest" description="Disordered" evidence="1">
    <location>
        <begin position="102"/>
        <end position="121"/>
    </location>
</feature>
<evidence type="ECO:0000313" key="5">
    <source>
        <dbReference type="Proteomes" id="UP001159427"/>
    </source>
</evidence>
<dbReference type="SMART" id="SM00166">
    <property type="entry name" value="UBX"/>
    <property type="match status" value="1"/>
</dbReference>
<feature type="domain" description="UBX" evidence="2">
    <location>
        <begin position="311"/>
        <end position="389"/>
    </location>
</feature>
<evidence type="ECO:0008006" key="6">
    <source>
        <dbReference type="Google" id="ProtNLM"/>
    </source>
</evidence>
<dbReference type="CDD" id="cd02947">
    <property type="entry name" value="TRX_family"/>
    <property type="match status" value="1"/>
</dbReference>
<dbReference type="InterPro" id="IPR013766">
    <property type="entry name" value="Thioredoxin_domain"/>
</dbReference>
<dbReference type="CDD" id="cd01767">
    <property type="entry name" value="UBX"/>
    <property type="match status" value="1"/>
</dbReference>
<dbReference type="SUPFAM" id="SSF52833">
    <property type="entry name" value="Thioredoxin-like"/>
    <property type="match status" value="1"/>
</dbReference>
<dbReference type="Pfam" id="PF09409">
    <property type="entry name" value="PUB"/>
    <property type="match status" value="1"/>
</dbReference>
<dbReference type="InterPro" id="IPR029071">
    <property type="entry name" value="Ubiquitin-like_domsf"/>
</dbReference>
<dbReference type="InterPro" id="IPR001012">
    <property type="entry name" value="UBX_dom"/>
</dbReference>
<dbReference type="InterPro" id="IPR036249">
    <property type="entry name" value="Thioredoxin-like_sf"/>
</dbReference>
<accession>A0ABN8MM58</accession>
<dbReference type="SUPFAM" id="SSF46934">
    <property type="entry name" value="UBA-like"/>
    <property type="match status" value="1"/>
</dbReference>
<dbReference type="InterPro" id="IPR018997">
    <property type="entry name" value="PUB_domain"/>
</dbReference>
<dbReference type="Pfam" id="PF00085">
    <property type="entry name" value="Thioredoxin"/>
    <property type="match status" value="1"/>
</dbReference>
<feature type="region of interest" description="Disordered" evidence="1">
    <location>
        <begin position="289"/>
        <end position="312"/>
    </location>
</feature>
<dbReference type="Pfam" id="PF00789">
    <property type="entry name" value="UBX"/>
    <property type="match status" value="1"/>
</dbReference>
<proteinExistence type="predicted"/>
<dbReference type="PROSITE" id="PS50033">
    <property type="entry name" value="UBX"/>
    <property type="match status" value="1"/>
</dbReference>
<name>A0ABN8MM58_9CNID</name>
<dbReference type="Gene3D" id="1.20.58.2190">
    <property type="match status" value="1"/>
</dbReference>
<feature type="compositionally biased region" description="Polar residues" evidence="1">
    <location>
        <begin position="214"/>
        <end position="227"/>
    </location>
</feature>
<organism evidence="4 5">
    <name type="scientific">Porites evermanni</name>
    <dbReference type="NCBI Taxonomy" id="104178"/>
    <lineage>
        <taxon>Eukaryota</taxon>
        <taxon>Metazoa</taxon>
        <taxon>Cnidaria</taxon>
        <taxon>Anthozoa</taxon>
        <taxon>Hexacorallia</taxon>
        <taxon>Scleractinia</taxon>
        <taxon>Fungiina</taxon>
        <taxon>Poritidae</taxon>
        <taxon>Porites</taxon>
    </lineage>
</organism>
<dbReference type="PROSITE" id="PS51352">
    <property type="entry name" value="THIOREDOXIN_2"/>
    <property type="match status" value="1"/>
</dbReference>
<evidence type="ECO:0000259" key="2">
    <source>
        <dbReference type="PROSITE" id="PS50033"/>
    </source>
</evidence>
<gene>
    <name evidence="4" type="ORF">PEVE_00038640</name>
</gene>
<dbReference type="Gene3D" id="3.40.30.10">
    <property type="entry name" value="Glutaredoxin"/>
    <property type="match status" value="1"/>
</dbReference>
<dbReference type="Proteomes" id="UP001159427">
    <property type="component" value="Unassembled WGS sequence"/>
</dbReference>
<evidence type="ECO:0000313" key="4">
    <source>
        <dbReference type="EMBL" id="CAH3030856.1"/>
    </source>
</evidence>
<keyword evidence="5" id="KW-1185">Reference proteome</keyword>
<dbReference type="SUPFAM" id="SSF54236">
    <property type="entry name" value="Ubiquitin-like"/>
    <property type="match status" value="1"/>
</dbReference>
<feature type="compositionally biased region" description="Polar residues" evidence="1">
    <location>
        <begin position="102"/>
        <end position="118"/>
    </location>
</feature>
<feature type="compositionally biased region" description="Polar residues" evidence="1">
    <location>
        <begin position="297"/>
        <end position="306"/>
    </location>
</feature>
<dbReference type="SUPFAM" id="SSF143503">
    <property type="entry name" value="PUG domain-like"/>
    <property type="match status" value="1"/>
</dbReference>
<dbReference type="PANTHER" id="PTHR46713:SF1">
    <property type="entry name" value="F13M7.16 PROTEIN"/>
    <property type="match status" value="1"/>
</dbReference>
<protein>
    <recommendedName>
        <fullName evidence="6">UBX domain-containing protein</fullName>
    </recommendedName>
</protein>
<dbReference type="PANTHER" id="PTHR46713">
    <property type="entry name" value="F13M7.16 PROTEIN"/>
    <property type="match status" value="1"/>
</dbReference>
<evidence type="ECO:0000259" key="3">
    <source>
        <dbReference type="PROSITE" id="PS51352"/>
    </source>
</evidence>
<feature type="domain" description="Thioredoxin" evidence="3">
    <location>
        <begin position="376"/>
        <end position="514"/>
    </location>
</feature>
<dbReference type="InterPro" id="IPR009060">
    <property type="entry name" value="UBA-like_sf"/>
</dbReference>
<evidence type="ECO:0000256" key="1">
    <source>
        <dbReference type="SAM" id="MobiDB-lite"/>
    </source>
</evidence>
<feature type="region of interest" description="Disordered" evidence="1">
    <location>
        <begin position="208"/>
        <end position="227"/>
    </location>
</feature>
<sequence>MESALEALRSVPDPDQVKNALSLMQVYVNNIVKDPDSQKYRKIRITNPKFNSAIWQLEQARTFLLLSGFEQDGEFLVLPFSVNIDGVKVLIDGALGISQSNKSNNAIRSNPTQGSSEPGSAVLKLSSQKGESLFDQDTKADLTLLSYMKELGYDIAVAERALICTKNKGIQPAIDWINENPGKATVPLEQTAGTAVTTVAAASVVPDLPHSDKSSFSQQSAGTSLSTGPAVVSRFQKTIDERHKFQERLRLEAIEEAKLEKQRKKLQKEYLLKDLRDEKDERLEKAKLAKLAADTPEPSSTASTDQQCDEGKSSMVELRIRLPDGQILSFGLPSDSTVRALYREINRLWHDNQNVDDFLLLTSFPQRRISEMESTLEAEGLSPRAALVVQKKDQQGVVTQGQGPVLNVKNITKLDEWQEVLNEQDKLVVVQFYADWCALCRSVADSYDSLNVKYGLNGQVVFARVNVDKLKVLKYQQAIASLPTFKLFWNGQSVAQVDGTDILELEHQIKENLNGPVDDSGEESTSNEMYFDPR</sequence>
<comment type="caution">
    <text evidence="4">The sequence shown here is derived from an EMBL/GenBank/DDBJ whole genome shotgun (WGS) entry which is preliminary data.</text>
</comment>
<dbReference type="Gene3D" id="3.10.20.90">
    <property type="entry name" value="Phosphatidylinositol 3-kinase Catalytic Subunit, Chain A, domain 1"/>
    <property type="match status" value="1"/>
</dbReference>